<accession>I9QFB5</accession>
<dbReference type="AlphaFoldDB" id="I9QFB5"/>
<name>I9QFB5_HELPX</name>
<proteinExistence type="predicted"/>
<protein>
    <submittedName>
        <fullName evidence="1">Uncharacterized protein</fullName>
    </submittedName>
</protein>
<dbReference type="Proteomes" id="UP000004074">
    <property type="component" value="Unassembled WGS sequence"/>
</dbReference>
<organism evidence="1 2">
    <name type="scientific">Helicobacter pylori NQ4076</name>
    <dbReference type="NCBI Taxonomy" id="992029"/>
    <lineage>
        <taxon>Bacteria</taxon>
        <taxon>Pseudomonadati</taxon>
        <taxon>Campylobacterota</taxon>
        <taxon>Epsilonproteobacteria</taxon>
        <taxon>Campylobacterales</taxon>
        <taxon>Helicobacteraceae</taxon>
        <taxon>Helicobacter</taxon>
    </lineage>
</organism>
<reference evidence="1 2" key="1">
    <citation type="journal article" date="2013" name="Pathog. Dis.">
        <title>Genome sequences of 65 Helicobacter pylori strains isolated from asymptomatic individuals and patients with gastric cancer, peptic ulcer disease, or gastritis.</title>
        <authorList>
            <person name="Blanchard T.G."/>
            <person name="Czinn S.J."/>
            <person name="Correa P."/>
            <person name="Nakazawa T."/>
            <person name="Keelan M."/>
            <person name="Morningstar L."/>
            <person name="Santana-Cruz I."/>
            <person name="Maroo A."/>
            <person name="McCracken C."/>
            <person name="Shefchek K."/>
            <person name="Daugherty S."/>
            <person name="Song Y."/>
            <person name="Fraser C.M."/>
            <person name="Fricke W.F."/>
        </authorList>
    </citation>
    <scope>NUCLEOTIDE SEQUENCE [LARGE SCALE GENOMIC DNA]</scope>
    <source>
        <strain evidence="1 2">NQ4076</strain>
    </source>
</reference>
<evidence type="ECO:0000313" key="1">
    <source>
        <dbReference type="EMBL" id="EJB33246.1"/>
    </source>
</evidence>
<evidence type="ECO:0000313" key="2">
    <source>
        <dbReference type="Proteomes" id="UP000004074"/>
    </source>
</evidence>
<sequence>MLSHNNALLGWILKATTPVPINGSTQRSNATFFEIPLIQSTNFVLMPWDFMGGISVFIIKTCSYFLQD</sequence>
<comment type="caution">
    <text evidence="1">The sequence shown here is derived from an EMBL/GenBank/DDBJ whole genome shotgun (WGS) entry which is preliminary data.</text>
</comment>
<dbReference type="EMBL" id="AKNX01000003">
    <property type="protein sequence ID" value="EJB33246.1"/>
    <property type="molecule type" value="Genomic_DNA"/>
</dbReference>
<gene>
    <name evidence="1" type="ORF">HPNQ4076_1243</name>
</gene>